<keyword evidence="2" id="KW-1185">Reference proteome</keyword>
<comment type="caution">
    <text evidence="1">The sequence shown here is derived from an EMBL/GenBank/DDBJ whole genome shotgun (WGS) entry which is preliminary data.</text>
</comment>
<protein>
    <submittedName>
        <fullName evidence="1">Pentapeptide repeat-containing protein</fullName>
    </submittedName>
</protein>
<feature type="non-terminal residue" evidence="1">
    <location>
        <position position="269"/>
    </location>
</feature>
<name>A0A3M8AFM0_9BACL</name>
<dbReference type="Pfam" id="PF00805">
    <property type="entry name" value="Pentapeptide"/>
    <property type="match status" value="1"/>
</dbReference>
<accession>A0A3M8AFM0</accession>
<dbReference type="RefSeq" id="WP_122906973.1">
    <property type="nucleotide sequence ID" value="NZ_RHHS01000091.1"/>
</dbReference>
<organism evidence="1 2">
    <name type="scientific">Brevibacillus gelatini</name>
    <dbReference type="NCBI Taxonomy" id="1655277"/>
    <lineage>
        <taxon>Bacteria</taxon>
        <taxon>Bacillati</taxon>
        <taxon>Bacillota</taxon>
        <taxon>Bacilli</taxon>
        <taxon>Bacillales</taxon>
        <taxon>Paenibacillaceae</taxon>
        <taxon>Brevibacillus</taxon>
    </lineage>
</organism>
<proteinExistence type="predicted"/>
<dbReference type="AlphaFoldDB" id="A0A3M8AFM0"/>
<dbReference type="Gene3D" id="2.160.20.80">
    <property type="entry name" value="E3 ubiquitin-protein ligase SopA"/>
    <property type="match status" value="1"/>
</dbReference>
<evidence type="ECO:0000313" key="2">
    <source>
        <dbReference type="Proteomes" id="UP000268829"/>
    </source>
</evidence>
<dbReference type="SUPFAM" id="SSF141571">
    <property type="entry name" value="Pentapeptide repeat-like"/>
    <property type="match status" value="1"/>
</dbReference>
<dbReference type="InterPro" id="IPR001646">
    <property type="entry name" value="5peptide_repeat"/>
</dbReference>
<dbReference type="EMBL" id="RHHS01000091">
    <property type="protein sequence ID" value="RNB49972.1"/>
    <property type="molecule type" value="Genomic_DNA"/>
</dbReference>
<gene>
    <name evidence="1" type="ORF">EDM57_22960</name>
</gene>
<sequence>MGREEALQHFWENEVPKRTIARLHALDAYYRAEKERLVQPFLRSFDEICQRMAAMQQQGKKGKMAYLTYSMLRTELLSGSNHYLLEATDSRWFFDPVECQAVYDASWAFRFLDELAAEWTEAARAYAGQIGPAEIERIKLVQAEKFHQYVVSLGRYALQQVDSVEAFWQVEKEDELEVRVGEYLDQSEIVYCRDVRPKDSQQIRAWLEEGLEQEYGYKVLAGLDLAKGQFAGIDLRYADLGNSRLSGANLRESVLVGTRCVRTELNEAD</sequence>
<dbReference type="Proteomes" id="UP000268829">
    <property type="component" value="Unassembled WGS sequence"/>
</dbReference>
<reference evidence="1 2" key="1">
    <citation type="submission" date="2018-10" db="EMBL/GenBank/DDBJ databases">
        <title>Phylogenomics of Brevibacillus.</title>
        <authorList>
            <person name="Dunlap C."/>
        </authorList>
    </citation>
    <scope>NUCLEOTIDE SEQUENCE [LARGE SCALE GENOMIC DNA]</scope>
    <source>
        <strain evidence="1 2">DSM 100115</strain>
    </source>
</reference>
<evidence type="ECO:0000313" key="1">
    <source>
        <dbReference type="EMBL" id="RNB49972.1"/>
    </source>
</evidence>
<dbReference type="OrthoDB" id="2536801at2"/>